<reference evidence="1 2" key="2">
    <citation type="journal article" date="2016" name="Genome Announc.">
        <title>Complete Genome Sequence of a Strain of Azospirillum thiophilum Isolated from a Sulfide Spring.</title>
        <authorList>
            <person name="Fomenkov A."/>
            <person name="Vincze T."/>
            <person name="Grabovich M."/>
            <person name="Anton B.P."/>
            <person name="Dubinina G."/>
            <person name="Orlova M."/>
            <person name="Belousova E."/>
            <person name="Roberts R.J."/>
        </authorList>
    </citation>
    <scope>NUCLEOTIDE SEQUENCE [LARGE SCALE GENOMIC DNA]</scope>
    <source>
        <strain evidence="1 2">BV-S</strain>
    </source>
</reference>
<organism evidence="1 2">
    <name type="scientific">Azospirillum thiophilum</name>
    <dbReference type="NCBI Taxonomy" id="528244"/>
    <lineage>
        <taxon>Bacteria</taxon>
        <taxon>Pseudomonadati</taxon>
        <taxon>Pseudomonadota</taxon>
        <taxon>Alphaproteobacteria</taxon>
        <taxon>Rhodospirillales</taxon>
        <taxon>Azospirillaceae</taxon>
        <taxon>Azospirillum</taxon>
    </lineage>
</organism>
<name>A0AAC8ZUL4_9PROT</name>
<dbReference type="Proteomes" id="UP000069935">
    <property type="component" value="Chromosome 2"/>
</dbReference>
<evidence type="ECO:0000313" key="2">
    <source>
        <dbReference type="Proteomes" id="UP000069935"/>
    </source>
</evidence>
<dbReference type="EMBL" id="CP012402">
    <property type="protein sequence ID" value="ALG72550.1"/>
    <property type="molecule type" value="Genomic_DNA"/>
</dbReference>
<keyword evidence="2" id="KW-1185">Reference proteome</keyword>
<dbReference type="AlphaFoldDB" id="A0AAC8ZUL4"/>
<evidence type="ECO:0000313" key="1">
    <source>
        <dbReference type="EMBL" id="ALG72550.1"/>
    </source>
</evidence>
<accession>A0AAC8ZUL4</accession>
<reference evidence="2" key="1">
    <citation type="submission" date="2015-08" db="EMBL/GenBank/DDBJ databases">
        <title>Complete Genome Sequence of Azospirillum thiophilum BV-S.</title>
        <authorList>
            <person name="Fomenkov A."/>
            <person name="Vincze T."/>
            <person name="Grabovich M."/>
            <person name="Dubinina G."/>
            <person name="Orlova M."/>
            <person name="Belousova E."/>
            <person name="Roberts R.J."/>
        </authorList>
    </citation>
    <scope>NUCLEOTIDE SEQUENCE [LARGE SCALE GENOMIC DNA]</scope>
    <source>
        <strain evidence="2">BV-S</strain>
    </source>
</reference>
<dbReference type="KEGG" id="ati:AL072_15875"/>
<sequence length="487" mass="51992">MRSSIADKPGLPTEAGLLRVGGEAQHRRQIAAQHDRQPVAVRLQGDLVDQTAEDVGRFSLGFLGLQALVQSRDPLPVHFGHVRVQKGRGLGRARQHAGEFRLACFQLSDLILELATGHSIENGLDRAIQFPLNPFQLFAAAGDLGALLHAQPVHFAGEFLAELLEQRRLHQVGAQPVQHRRLQRVPPDVPQVAAGALVARSRAAEQILRNHAIAATAAATLHQPSKQMLRSAAIGQDISINLLGLLRGQGEGLLPGLDRVPEVLVDDAQLRDLLDDPFALGIEPRHPLAGVRVLHVAQPVPNQPADIQLVVQDAGAAFRVAMDRRRSPRAALWAGHALVVQLPGDPARGRAAEVGTEDATHHRGLGGIDPAVAAGRLTVGGRLLDHLIAVAQSATRLPLFDPAAQPAACLVGEVLQIQRAHRSFQADMQLADLALRQRHDGDAGKTHALVEAGDVLLVARQAVEGFGQDNVEPPLQPVGDQILNAGA</sequence>
<gene>
    <name evidence="1" type="ORF">AL072_15875</name>
</gene>
<protein>
    <submittedName>
        <fullName evidence="1">Uncharacterized protein</fullName>
    </submittedName>
</protein>
<proteinExistence type="predicted"/>